<evidence type="ECO:0000256" key="4">
    <source>
        <dbReference type="ARBA" id="ARBA00022603"/>
    </source>
</evidence>
<dbReference type="SUPFAM" id="SSF53335">
    <property type="entry name" value="S-adenosyl-L-methionine-dependent methyltransferases"/>
    <property type="match status" value="1"/>
</dbReference>
<dbReference type="GO" id="GO:0160102">
    <property type="term" value="F:tRNA (guanine(10)-N2)-methyltransferase activity"/>
    <property type="evidence" value="ECO:0007669"/>
    <property type="project" value="UniProtKB-EC"/>
</dbReference>
<evidence type="ECO:0000256" key="9">
    <source>
        <dbReference type="ARBA" id="ARBA00066937"/>
    </source>
</evidence>
<keyword evidence="8 10" id="KW-0694">RNA-binding</keyword>
<dbReference type="GO" id="GO:0000049">
    <property type="term" value="F:tRNA binding"/>
    <property type="evidence" value="ECO:0007669"/>
    <property type="project" value="UniProtKB-UniRule"/>
</dbReference>
<proteinExistence type="inferred from homology"/>
<keyword evidence="6 10" id="KW-0949">S-adenosyl-L-methionine</keyword>
<dbReference type="OrthoDB" id="296065at2759"/>
<dbReference type="AlphaFoldDB" id="A0A6A6G5X7"/>
<evidence type="ECO:0000256" key="6">
    <source>
        <dbReference type="ARBA" id="ARBA00022691"/>
    </source>
</evidence>
<dbReference type="Pfam" id="PF25904">
    <property type="entry name" value="Tmrp11_N"/>
    <property type="match status" value="1"/>
</dbReference>
<dbReference type="PANTHER" id="PTHR13370:SF3">
    <property type="entry name" value="TRNA (GUANINE(10)-N2)-METHYLTRANSFERASE HOMOLOG"/>
    <property type="match status" value="1"/>
</dbReference>
<feature type="domain" description="tRNA (guanine(10)-N(2))-methyltransferase TRMT11 N-terminal" evidence="13">
    <location>
        <begin position="10"/>
        <end position="157"/>
    </location>
</feature>
<dbReference type="EC" id="2.1.1.214" evidence="9"/>
<organism evidence="14 15">
    <name type="scientific">Elsinoe ampelina</name>
    <dbReference type="NCBI Taxonomy" id="302913"/>
    <lineage>
        <taxon>Eukaryota</taxon>
        <taxon>Fungi</taxon>
        <taxon>Dikarya</taxon>
        <taxon>Ascomycota</taxon>
        <taxon>Pezizomycotina</taxon>
        <taxon>Dothideomycetes</taxon>
        <taxon>Dothideomycetidae</taxon>
        <taxon>Myriangiales</taxon>
        <taxon>Elsinoaceae</taxon>
        <taxon>Elsinoe</taxon>
    </lineage>
</organism>
<accession>A0A6A6G5X7</accession>
<evidence type="ECO:0000313" key="15">
    <source>
        <dbReference type="Proteomes" id="UP000799538"/>
    </source>
</evidence>
<dbReference type="PROSITE" id="PS51627">
    <property type="entry name" value="SAM_MT_TRM11"/>
    <property type="match status" value="1"/>
</dbReference>
<keyword evidence="4 10" id="KW-0489">Methyltransferase</keyword>
<dbReference type="PROSITE" id="PS00092">
    <property type="entry name" value="N6_MTASE"/>
    <property type="match status" value="1"/>
</dbReference>
<dbReference type="InterPro" id="IPR000241">
    <property type="entry name" value="RlmKL-like_Mtase"/>
</dbReference>
<dbReference type="InterPro" id="IPR059073">
    <property type="entry name" value="TRMT11_N"/>
</dbReference>
<dbReference type="GO" id="GO:0032259">
    <property type="term" value="P:methylation"/>
    <property type="evidence" value="ECO:0007669"/>
    <property type="project" value="UniProtKB-UniRule"/>
</dbReference>
<evidence type="ECO:0000256" key="2">
    <source>
        <dbReference type="ARBA" id="ARBA00022490"/>
    </source>
</evidence>
<dbReference type="PRINTS" id="PR00507">
    <property type="entry name" value="N12N6MTFRASE"/>
</dbReference>
<keyword evidence="3 10" id="KW-0820">tRNA-binding</keyword>
<name>A0A6A6G5X7_9PEZI</name>
<dbReference type="GO" id="GO:0008033">
    <property type="term" value="P:tRNA processing"/>
    <property type="evidence" value="ECO:0007669"/>
    <property type="project" value="UniProtKB-UniRule"/>
</dbReference>
<dbReference type="GO" id="GO:0043527">
    <property type="term" value="C:tRNA methyltransferase complex"/>
    <property type="evidence" value="ECO:0007669"/>
    <property type="project" value="UniProtKB-ARBA"/>
</dbReference>
<feature type="domain" description="Ribosomal RNA large subunit methyltransferase K/L-like methyltransferase" evidence="12">
    <location>
        <begin position="201"/>
        <end position="338"/>
    </location>
</feature>
<dbReference type="PANTHER" id="PTHR13370">
    <property type="entry name" value="RNA METHYLASE-RELATED"/>
    <property type="match status" value="1"/>
</dbReference>
<evidence type="ECO:0000256" key="10">
    <source>
        <dbReference type="PROSITE-ProRule" id="PRU00959"/>
    </source>
</evidence>
<dbReference type="InterPro" id="IPR029063">
    <property type="entry name" value="SAM-dependent_MTases_sf"/>
</dbReference>
<feature type="compositionally biased region" description="Basic and acidic residues" evidence="11">
    <location>
        <begin position="466"/>
        <end position="486"/>
    </location>
</feature>
<evidence type="ECO:0000256" key="3">
    <source>
        <dbReference type="ARBA" id="ARBA00022555"/>
    </source>
</evidence>
<dbReference type="Pfam" id="PF01170">
    <property type="entry name" value="UPF0020"/>
    <property type="match status" value="1"/>
</dbReference>
<dbReference type="Proteomes" id="UP000799538">
    <property type="component" value="Unassembled WGS sequence"/>
</dbReference>
<evidence type="ECO:0000256" key="11">
    <source>
        <dbReference type="SAM" id="MobiDB-lite"/>
    </source>
</evidence>
<dbReference type="Gene3D" id="3.40.50.150">
    <property type="entry name" value="Vaccinia Virus protein VP39"/>
    <property type="match status" value="1"/>
</dbReference>
<reference evidence="15" key="1">
    <citation type="journal article" date="2020" name="Stud. Mycol.">
        <title>101 Dothideomycetes genomes: A test case for predicting lifestyles and emergence of pathogens.</title>
        <authorList>
            <person name="Haridas S."/>
            <person name="Albert R."/>
            <person name="Binder M."/>
            <person name="Bloem J."/>
            <person name="LaButti K."/>
            <person name="Salamov A."/>
            <person name="Andreopoulos B."/>
            <person name="Baker S."/>
            <person name="Barry K."/>
            <person name="Bills G."/>
            <person name="Bluhm B."/>
            <person name="Cannon C."/>
            <person name="Castanera R."/>
            <person name="Culley D."/>
            <person name="Daum C."/>
            <person name="Ezra D."/>
            <person name="Gonzalez J."/>
            <person name="Henrissat B."/>
            <person name="Kuo A."/>
            <person name="Liang C."/>
            <person name="Lipzen A."/>
            <person name="Lutzoni F."/>
            <person name="Magnuson J."/>
            <person name="Mondo S."/>
            <person name="Nolan M."/>
            <person name="Ohm R."/>
            <person name="Pangilinan J."/>
            <person name="Park H.-J."/>
            <person name="Ramirez L."/>
            <person name="Alfaro M."/>
            <person name="Sun H."/>
            <person name="Tritt A."/>
            <person name="Yoshinaga Y."/>
            <person name="Zwiers L.-H."/>
            <person name="Turgeon B."/>
            <person name="Goodwin S."/>
            <person name="Spatafora J."/>
            <person name="Crous P."/>
            <person name="Grigoriev I."/>
        </authorList>
    </citation>
    <scope>NUCLEOTIDE SEQUENCE [LARGE SCALE GENOMIC DNA]</scope>
    <source>
        <strain evidence="15">CECT 20119</strain>
    </source>
</reference>
<evidence type="ECO:0000313" key="14">
    <source>
        <dbReference type="EMBL" id="KAF2221175.1"/>
    </source>
</evidence>
<evidence type="ECO:0000256" key="5">
    <source>
        <dbReference type="ARBA" id="ARBA00022679"/>
    </source>
</evidence>
<feature type="region of interest" description="Disordered" evidence="11">
    <location>
        <begin position="159"/>
        <end position="179"/>
    </location>
</feature>
<dbReference type="EMBL" id="ML992511">
    <property type="protein sequence ID" value="KAF2221175.1"/>
    <property type="molecule type" value="Genomic_DNA"/>
</dbReference>
<feature type="compositionally biased region" description="Pro residues" evidence="11">
    <location>
        <begin position="161"/>
        <end position="177"/>
    </location>
</feature>
<dbReference type="InterPro" id="IPR016691">
    <property type="entry name" value="TRMT11"/>
</dbReference>
<comment type="subcellular location">
    <subcellularLocation>
        <location evidence="1">Cytoplasm</location>
    </subcellularLocation>
</comment>
<dbReference type="InterPro" id="IPR002052">
    <property type="entry name" value="DNA_methylase_N6_adenine_CS"/>
</dbReference>
<evidence type="ECO:0000259" key="13">
    <source>
        <dbReference type="Pfam" id="PF25904"/>
    </source>
</evidence>
<evidence type="ECO:0000256" key="1">
    <source>
        <dbReference type="ARBA" id="ARBA00004496"/>
    </source>
</evidence>
<comment type="similarity">
    <text evidence="10">Belongs to the class I-like SAM-binding methyltransferase superfamily. TRM11 methyltransferase family.</text>
</comment>
<dbReference type="PIRSF" id="PIRSF017259">
    <property type="entry name" value="tRNA_mtfrase_TRM11"/>
    <property type="match status" value="1"/>
</dbReference>
<keyword evidence="2" id="KW-0963">Cytoplasm</keyword>
<gene>
    <name evidence="14" type="ORF">BDZ85DRAFT_302480</name>
</gene>
<keyword evidence="15" id="KW-1185">Reference proteome</keyword>
<evidence type="ECO:0000256" key="7">
    <source>
        <dbReference type="ARBA" id="ARBA00022694"/>
    </source>
</evidence>
<sequence>MSPELDEGLYLVRFVQLHESFRLPELKALAEFHGIDLEVVDYRTRSPFTIVRLPSPEAARLLISRSILALSISSLWGTASTYDDLHTHLKTRTSHLWPTYHTCPFRFTIDSFQGKRPQSTRTELINSFGYMDMQGPIRPSDPSVTTFVISEEYPILHAPKSPVPSPSPSPLPSPPTPSRVFLSLSPSPSSRHLTTTLDLKHRHYISTTSMDAELSLISANLALSAPGKTIYDPFCGTGSFLVAAAAFGAMVAGSDMDGRVVRGRVKEAKNEKEKERSVRGNLRQYGLEERWLDGFVGDLTNSPVRNAGGIGQGEGASGGKWRWLDGIICDPPYGVREGLKVLGSHKPELQQEVKMKDGRVAHLAPGYIPPKRPYSFPALLSDILTFASNTLVDNGRLCIWIPVATTSDEANPTTTEDLGIPTHPCLKVWSLSTQEFSRWSRRLVVYVRKSDNEVDEAELKQYNSMRGKESEKGTADELNEFRRRAS</sequence>
<evidence type="ECO:0000259" key="12">
    <source>
        <dbReference type="Pfam" id="PF01170"/>
    </source>
</evidence>
<dbReference type="GO" id="GO:0005737">
    <property type="term" value="C:cytoplasm"/>
    <property type="evidence" value="ECO:0007669"/>
    <property type="project" value="UniProtKB-SubCell"/>
</dbReference>
<keyword evidence="7 10" id="KW-0819">tRNA processing</keyword>
<feature type="region of interest" description="Disordered" evidence="11">
    <location>
        <begin position="461"/>
        <end position="486"/>
    </location>
</feature>
<protein>
    <recommendedName>
        <fullName evidence="9">tRNA (guanine(10)-N(2))-methyltransferase</fullName>
        <ecNumber evidence="9">2.1.1.214</ecNumber>
    </recommendedName>
</protein>
<evidence type="ECO:0000256" key="8">
    <source>
        <dbReference type="ARBA" id="ARBA00022884"/>
    </source>
</evidence>
<keyword evidence="5 10" id="KW-0808">Transferase</keyword>